<evidence type="ECO:0000256" key="1">
    <source>
        <dbReference type="SAM" id="MobiDB-lite"/>
    </source>
</evidence>
<dbReference type="Proteomes" id="UP000807825">
    <property type="component" value="Unassembled WGS sequence"/>
</dbReference>
<feature type="signal peptide" evidence="2">
    <location>
        <begin position="1"/>
        <end position="27"/>
    </location>
</feature>
<accession>A0A9D6V3Y8</accession>
<evidence type="ECO:0000256" key="2">
    <source>
        <dbReference type="SAM" id="SignalP"/>
    </source>
</evidence>
<dbReference type="EMBL" id="JACRDE010000130">
    <property type="protein sequence ID" value="MBI5248722.1"/>
    <property type="molecule type" value="Genomic_DNA"/>
</dbReference>
<protein>
    <submittedName>
        <fullName evidence="3">Uncharacterized protein</fullName>
    </submittedName>
</protein>
<organism evidence="3 4">
    <name type="scientific">Desulfomonile tiedjei</name>
    <dbReference type="NCBI Taxonomy" id="2358"/>
    <lineage>
        <taxon>Bacteria</taxon>
        <taxon>Pseudomonadati</taxon>
        <taxon>Thermodesulfobacteriota</taxon>
        <taxon>Desulfomonilia</taxon>
        <taxon>Desulfomonilales</taxon>
        <taxon>Desulfomonilaceae</taxon>
        <taxon>Desulfomonile</taxon>
    </lineage>
</organism>
<reference evidence="3" key="1">
    <citation type="submission" date="2020-07" db="EMBL/GenBank/DDBJ databases">
        <title>Huge and variable diversity of episymbiotic CPR bacteria and DPANN archaea in groundwater ecosystems.</title>
        <authorList>
            <person name="He C.Y."/>
            <person name="Keren R."/>
            <person name="Whittaker M."/>
            <person name="Farag I.F."/>
            <person name="Doudna J."/>
            <person name="Cate J.H.D."/>
            <person name="Banfield J.F."/>
        </authorList>
    </citation>
    <scope>NUCLEOTIDE SEQUENCE</scope>
    <source>
        <strain evidence="3">NC_groundwater_1664_Pr3_B-0.1um_52_9</strain>
    </source>
</reference>
<gene>
    <name evidence="3" type="ORF">HY912_04440</name>
</gene>
<comment type="caution">
    <text evidence="3">The sequence shown here is derived from an EMBL/GenBank/DDBJ whole genome shotgun (WGS) entry which is preliminary data.</text>
</comment>
<evidence type="ECO:0000313" key="3">
    <source>
        <dbReference type="EMBL" id="MBI5248722.1"/>
    </source>
</evidence>
<proteinExistence type="predicted"/>
<name>A0A9D6V3Y8_9BACT</name>
<feature type="chain" id="PRO_5039676135" evidence="2">
    <location>
        <begin position="28"/>
        <end position="83"/>
    </location>
</feature>
<feature type="compositionally biased region" description="Basic residues" evidence="1">
    <location>
        <begin position="66"/>
        <end position="75"/>
    </location>
</feature>
<feature type="region of interest" description="Disordered" evidence="1">
    <location>
        <begin position="60"/>
        <end position="83"/>
    </location>
</feature>
<evidence type="ECO:0000313" key="4">
    <source>
        <dbReference type="Proteomes" id="UP000807825"/>
    </source>
</evidence>
<keyword evidence="2" id="KW-0732">Signal</keyword>
<dbReference type="AlphaFoldDB" id="A0A9D6V3Y8"/>
<sequence length="83" mass="8429">MGIVKIVIPFVVLGVVALLAMPSAGEAACACSGIGVSNGYYANPAYGGYGPGYGYATRTQVQSVKPKPKKSKKGAPKQQPAAK</sequence>